<protein>
    <recommendedName>
        <fullName evidence="4">Guanylate cyclase domain-containing protein</fullName>
    </recommendedName>
</protein>
<dbReference type="PROSITE" id="PS50125">
    <property type="entry name" value="GUANYLATE_CYCLASE_2"/>
    <property type="match status" value="1"/>
</dbReference>
<dbReference type="SMART" id="SM00044">
    <property type="entry name" value="CYCc"/>
    <property type="match status" value="1"/>
</dbReference>
<dbReference type="EMBL" id="BAAAUT010000030">
    <property type="protein sequence ID" value="GAA3143911.1"/>
    <property type="molecule type" value="Genomic_DNA"/>
</dbReference>
<comment type="caution">
    <text evidence="5">The sequence shown here is derived from an EMBL/GenBank/DDBJ whole genome shotgun (WGS) entry which is preliminary data.</text>
</comment>
<comment type="similarity">
    <text evidence="1">Belongs to the adenylyl cyclase class-3 family.</text>
</comment>
<feature type="transmembrane region" description="Helical" evidence="3">
    <location>
        <begin position="217"/>
        <end position="238"/>
    </location>
</feature>
<feature type="transmembrane region" description="Helical" evidence="3">
    <location>
        <begin position="52"/>
        <end position="72"/>
    </location>
</feature>
<dbReference type="Gene3D" id="3.30.70.1230">
    <property type="entry name" value="Nucleotide cyclase"/>
    <property type="match status" value="1"/>
</dbReference>
<feature type="transmembrane region" description="Helical" evidence="3">
    <location>
        <begin position="276"/>
        <end position="294"/>
    </location>
</feature>
<dbReference type="Proteomes" id="UP001500320">
    <property type="component" value="Unassembled WGS sequence"/>
</dbReference>
<feature type="compositionally biased region" description="Low complexity" evidence="2">
    <location>
        <begin position="23"/>
        <end position="40"/>
    </location>
</feature>
<feature type="transmembrane region" description="Helical" evidence="3">
    <location>
        <begin position="115"/>
        <end position="134"/>
    </location>
</feature>
<evidence type="ECO:0000313" key="6">
    <source>
        <dbReference type="Proteomes" id="UP001500320"/>
    </source>
</evidence>
<dbReference type="PANTHER" id="PTHR43081:SF1">
    <property type="entry name" value="ADENYLATE CYCLASE, TERMINAL-DIFFERENTIATION SPECIFIC"/>
    <property type="match status" value="1"/>
</dbReference>
<accession>A0ABP6NHL2</accession>
<dbReference type="InterPro" id="IPR001054">
    <property type="entry name" value="A/G_cyclase"/>
</dbReference>
<keyword evidence="3" id="KW-0472">Membrane</keyword>
<dbReference type="InterPro" id="IPR029016">
    <property type="entry name" value="GAF-like_dom_sf"/>
</dbReference>
<gene>
    <name evidence="5" type="ORF">GCM10010466_38780</name>
</gene>
<dbReference type="CDD" id="cd07302">
    <property type="entry name" value="CHD"/>
    <property type="match status" value="1"/>
</dbReference>
<dbReference type="InterPro" id="IPR050697">
    <property type="entry name" value="Adenylyl/Guanylyl_Cyclase_3/4"/>
</dbReference>
<evidence type="ECO:0000259" key="4">
    <source>
        <dbReference type="PROSITE" id="PS50125"/>
    </source>
</evidence>
<feature type="region of interest" description="Disordered" evidence="2">
    <location>
        <begin position="335"/>
        <end position="360"/>
    </location>
</feature>
<dbReference type="Gene3D" id="3.30.450.40">
    <property type="match status" value="1"/>
</dbReference>
<feature type="domain" description="Guanylate cyclase" evidence="4">
    <location>
        <begin position="549"/>
        <end position="677"/>
    </location>
</feature>
<sequence length="725" mass="75467">MPTNDPTAEPGAGTAVPEPYPRAVPVTGATAPMTTGAGPEPYLPPATQPVRAVVWLLHLALPMLGLWLLLARPHLDARWQDDPAHFWMIIAVAGISLVLGALVSRAAARRADARLLLVSLVFLGSAGFFLVHGLTTPRVILPGPSRGFDLSHPVGLLVSSVFAFAAALPLGERAAALVLRARHVLRGALAAVVAGWALACLVPGLTPLSGRPPAPGAGLGGADLAAVALYGAAAALTFRLHRRRPAAMLVSLVTAYALLAEAAVAGMPHRNWHLSWWLWHVLLVLAFGFVAYSAHLQFRREGSAAGLFDSVTLAATVRRLRGEYEQALEELVGHLRRSADGGPGTGPGSGPGDSAGRRATRQVPVATRLAGKFGLTEAQAAVLDRAGAALAAERELSERLAALVDLGNRARVGLPEDELLAQAVDRARRAYGDVRLGLVADGRVAVGAAEYTAEDFPGGRAVRRGGAVVHPLTVKGRLAGALEVPVGATSQDEALAATLAGQLSIALENVRLYRELEGLFRNYMSPDVAQALLADPRRAELGGELVELTALFADLKGFTGFSERVAPAEIVEMLNRYHGAAVPIVLGHGGTIVQFVGDALLALFNAPARQPGHAEAAARAALAMQEAAGKIAAETPGYPRFRIGVNTGPALVGNIGSPELRGFNAMGDCVNVAARLEGVAEPGTVVIGQSTLDLLGPRARVRPLGGLSLKGKRQPVHAYVLSGLP</sequence>
<dbReference type="InterPro" id="IPR029787">
    <property type="entry name" value="Nucleotide_cyclase"/>
</dbReference>
<keyword evidence="6" id="KW-1185">Reference proteome</keyword>
<keyword evidence="3" id="KW-0812">Transmembrane</keyword>
<feature type="transmembrane region" description="Helical" evidence="3">
    <location>
        <begin position="154"/>
        <end position="171"/>
    </location>
</feature>
<dbReference type="SUPFAM" id="SSF55073">
    <property type="entry name" value="Nucleotide cyclase"/>
    <property type="match status" value="1"/>
</dbReference>
<dbReference type="PANTHER" id="PTHR43081">
    <property type="entry name" value="ADENYLATE CYCLASE, TERMINAL-DIFFERENTIATION SPECIFIC-RELATED"/>
    <property type="match status" value="1"/>
</dbReference>
<feature type="region of interest" description="Disordered" evidence="2">
    <location>
        <begin position="1"/>
        <end position="40"/>
    </location>
</feature>
<dbReference type="SUPFAM" id="SSF55781">
    <property type="entry name" value="GAF domain-like"/>
    <property type="match status" value="1"/>
</dbReference>
<reference evidence="6" key="1">
    <citation type="journal article" date="2019" name="Int. J. Syst. Evol. Microbiol.">
        <title>The Global Catalogue of Microorganisms (GCM) 10K type strain sequencing project: providing services to taxonomists for standard genome sequencing and annotation.</title>
        <authorList>
            <consortium name="The Broad Institute Genomics Platform"/>
            <consortium name="The Broad Institute Genome Sequencing Center for Infectious Disease"/>
            <person name="Wu L."/>
            <person name="Ma J."/>
        </authorList>
    </citation>
    <scope>NUCLEOTIDE SEQUENCE [LARGE SCALE GENOMIC DNA]</scope>
    <source>
        <strain evidence="6">JCM 9373</strain>
    </source>
</reference>
<feature type="transmembrane region" description="Helical" evidence="3">
    <location>
        <begin position="84"/>
        <end position="103"/>
    </location>
</feature>
<name>A0ABP6NHL2_9ACTN</name>
<dbReference type="RefSeq" id="WP_344861456.1">
    <property type="nucleotide sequence ID" value="NZ_BAAAUT010000030.1"/>
</dbReference>
<evidence type="ECO:0000256" key="1">
    <source>
        <dbReference type="ARBA" id="ARBA00005381"/>
    </source>
</evidence>
<feature type="compositionally biased region" description="Gly residues" evidence="2">
    <location>
        <begin position="341"/>
        <end position="353"/>
    </location>
</feature>
<evidence type="ECO:0000313" key="5">
    <source>
        <dbReference type="EMBL" id="GAA3143911.1"/>
    </source>
</evidence>
<evidence type="ECO:0000256" key="3">
    <source>
        <dbReference type="SAM" id="Phobius"/>
    </source>
</evidence>
<feature type="transmembrane region" description="Helical" evidence="3">
    <location>
        <begin position="183"/>
        <end position="205"/>
    </location>
</feature>
<keyword evidence="3" id="KW-1133">Transmembrane helix</keyword>
<evidence type="ECO:0000256" key="2">
    <source>
        <dbReference type="SAM" id="MobiDB-lite"/>
    </source>
</evidence>
<proteinExistence type="inferred from homology"/>
<dbReference type="Pfam" id="PF00211">
    <property type="entry name" value="Guanylate_cyc"/>
    <property type="match status" value="1"/>
</dbReference>
<organism evidence="5 6">
    <name type="scientific">Planomonospora alba</name>
    <dbReference type="NCBI Taxonomy" id="161354"/>
    <lineage>
        <taxon>Bacteria</taxon>
        <taxon>Bacillati</taxon>
        <taxon>Actinomycetota</taxon>
        <taxon>Actinomycetes</taxon>
        <taxon>Streptosporangiales</taxon>
        <taxon>Streptosporangiaceae</taxon>
        <taxon>Planomonospora</taxon>
    </lineage>
</organism>